<dbReference type="Proteomes" id="UP000436088">
    <property type="component" value="Unassembled WGS sequence"/>
</dbReference>
<keyword evidence="9 10" id="KW-0472">Membrane</keyword>
<feature type="signal peptide" evidence="10">
    <location>
        <begin position="1"/>
        <end position="24"/>
    </location>
</feature>
<feature type="transmembrane region" description="Helical" evidence="10">
    <location>
        <begin position="360"/>
        <end position="379"/>
    </location>
</feature>
<keyword evidence="7 10" id="KW-1133">Transmembrane helix</keyword>
<accession>A0A6A2X9C4</accession>
<evidence type="ECO:0000256" key="4">
    <source>
        <dbReference type="ARBA" id="ARBA00022692"/>
    </source>
</evidence>
<feature type="chain" id="PRO_5025709821" description="Transmembrane 9 superfamily member" evidence="10">
    <location>
        <begin position="25"/>
        <end position="498"/>
    </location>
</feature>
<dbReference type="InterPro" id="IPR004240">
    <property type="entry name" value="EMP70"/>
</dbReference>
<evidence type="ECO:0000256" key="2">
    <source>
        <dbReference type="ARBA" id="ARBA00004653"/>
    </source>
</evidence>
<feature type="transmembrane region" description="Helical" evidence="10">
    <location>
        <begin position="429"/>
        <end position="449"/>
    </location>
</feature>
<protein>
    <recommendedName>
        <fullName evidence="10">Transmembrane 9 superfamily member</fullName>
    </recommendedName>
</protein>
<feature type="transmembrane region" description="Helical" evidence="10">
    <location>
        <begin position="275"/>
        <end position="294"/>
    </location>
</feature>
<keyword evidence="5 10" id="KW-0732">Signal</keyword>
<keyword evidence="6" id="KW-0967">Endosome</keyword>
<feature type="transmembrane region" description="Helical" evidence="10">
    <location>
        <begin position="231"/>
        <end position="255"/>
    </location>
</feature>
<dbReference type="PANTHER" id="PTHR10766">
    <property type="entry name" value="TRANSMEMBRANE 9 SUPERFAMILY PROTEIN"/>
    <property type="match status" value="1"/>
</dbReference>
<comment type="caution">
    <text evidence="10">Lacks conserved residue(s) required for the propagation of feature annotation.</text>
</comment>
<evidence type="ECO:0000256" key="8">
    <source>
        <dbReference type="ARBA" id="ARBA00023034"/>
    </source>
</evidence>
<dbReference type="PANTHER" id="PTHR10766:SF170">
    <property type="entry name" value="TRANSMEMBRANE 9 SUPERFAMILY MEMBER 4"/>
    <property type="match status" value="1"/>
</dbReference>
<dbReference type="Pfam" id="PF02990">
    <property type="entry name" value="EMP70"/>
    <property type="match status" value="2"/>
</dbReference>
<evidence type="ECO:0000256" key="5">
    <source>
        <dbReference type="ARBA" id="ARBA00022729"/>
    </source>
</evidence>
<evidence type="ECO:0000313" key="11">
    <source>
        <dbReference type="EMBL" id="KAE8654999.1"/>
    </source>
</evidence>
<reference evidence="11" key="1">
    <citation type="submission" date="2019-09" db="EMBL/GenBank/DDBJ databases">
        <title>Draft genome information of white flower Hibiscus syriacus.</title>
        <authorList>
            <person name="Kim Y.-M."/>
        </authorList>
    </citation>
    <scope>NUCLEOTIDE SEQUENCE [LARGE SCALE GENOMIC DNA]</scope>
    <source>
        <strain evidence="11">YM2019G1</strain>
    </source>
</reference>
<name>A0A6A2X9C4_HIBSY</name>
<dbReference type="EMBL" id="VEPZ02001782">
    <property type="protein sequence ID" value="KAE8654999.1"/>
    <property type="molecule type" value="Genomic_DNA"/>
</dbReference>
<dbReference type="GO" id="GO:0000139">
    <property type="term" value="C:Golgi membrane"/>
    <property type="evidence" value="ECO:0007669"/>
    <property type="project" value="UniProtKB-SubCell"/>
</dbReference>
<feature type="transmembrane region" description="Helical" evidence="10">
    <location>
        <begin position="391"/>
        <end position="417"/>
    </location>
</feature>
<dbReference type="AlphaFoldDB" id="A0A6A2X9C4"/>
<evidence type="ECO:0000313" key="12">
    <source>
        <dbReference type="Proteomes" id="UP000436088"/>
    </source>
</evidence>
<evidence type="ECO:0000256" key="1">
    <source>
        <dbReference type="ARBA" id="ARBA00004337"/>
    </source>
</evidence>
<dbReference type="GO" id="GO:0010008">
    <property type="term" value="C:endosome membrane"/>
    <property type="evidence" value="ECO:0007669"/>
    <property type="project" value="UniProtKB-SubCell"/>
</dbReference>
<evidence type="ECO:0000256" key="3">
    <source>
        <dbReference type="ARBA" id="ARBA00005227"/>
    </source>
</evidence>
<keyword evidence="12" id="KW-1185">Reference proteome</keyword>
<feature type="transmembrane region" description="Helical" evidence="10">
    <location>
        <begin position="461"/>
        <end position="488"/>
    </location>
</feature>
<evidence type="ECO:0000256" key="9">
    <source>
        <dbReference type="ARBA" id="ARBA00023136"/>
    </source>
</evidence>
<gene>
    <name evidence="11" type="ORF">F3Y22_tig00117034pilonHSYRG00413</name>
</gene>
<comment type="subcellular location">
    <subcellularLocation>
        <location evidence="1">Endosome membrane</location>
        <topology evidence="1">Multi-pass membrane protein</topology>
    </subcellularLocation>
    <subcellularLocation>
        <location evidence="2">Golgi apparatus membrane</location>
        <topology evidence="2">Multi-pass membrane protein</topology>
    </subcellularLocation>
</comment>
<dbReference type="GO" id="GO:0072657">
    <property type="term" value="P:protein localization to membrane"/>
    <property type="evidence" value="ECO:0007669"/>
    <property type="project" value="TreeGrafter"/>
</dbReference>
<organism evidence="11 12">
    <name type="scientific">Hibiscus syriacus</name>
    <name type="common">Rose of Sharon</name>
    <dbReference type="NCBI Taxonomy" id="106335"/>
    <lineage>
        <taxon>Eukaryota</taxon>
        <taxon>Viridiplantae</taxon>
        <taxon>Streptophyta</taxon>
        <taxon>Embryophyta</taxon>
        <taxon>Tracheophyta</taxon>
        <taxon>Spermatophyta</taxon>
        <taxon>Magnoliopsida</taxon>
        <taxon>eudicotyledons</taxon>
        <taxon>Gunneridae</taxon>
        <taxon>Pentapetalae</taxon>
        <taxon>rosids</taxon>
        <taxon>malvids</taxon>
        <taxon>Malvales</taxon>
        <taxon>Malvaceae</taxon>
        <taxon>Malvoideae</taxon>
        <taxon>Hibiscus</taxon>
    </lineage>
</organism>
<comment type="caution">
    <text evidence="11">The sequence shown here is derived from an EMBL/GenBank/DDBJ whole genome shotgun (WGS) entry which is preliminary data.</text>
</comment>
<proteinExistence type="inferred from homology"/>
<evidence type="ECO:0000256" key="10">
    <source>
        <dbReference type="RuleBase" id="RU363079"/>
    </source>
</evidence>
<keyword evidence="4 10" id="KW-0812">Transmembrane</keyword>
<comment type="similarity">
    <text evidence="3 10">Belongs to the nonaspanin (TM9SF) (TC 9.A.2) family.</text>
</comment>
<sequence length="498" mass="56891">MERIRAYLFVLALAILCCVAPVRSSASDHRYKAGDEVPLYANKVAPVKEKKEALGEVLNGDRLVSAPYKIDFLSEKDAEIACKKKLTKEEVAKFRTAVSQDYYFQMYYDDLRSGASLAKLIRKARPIRATTSIIFKHLVFEILYNKDRVIEINVQSDPNAVVDLTGDEAIDVDFVYTVKWKERETPLRNGWRSTRCHLPCHTTWRSTDEEEETGGSTFMGMSSGIQSLSLYWQQLLVLARSSLLLQFSFLSLLYLFLLSTRRNKLGEKLITDGKLFCGPLFVSFCFLNTVAIAYKATAALPFGTIVVIFLIWALVTSPLLVLGGVAGKNNKAEFQAPCRAAKYPREIPPLPWYRKTLPQMAMAGFLPFSAIYIELYYIFASVWGHRIYTIYNILFIVFIILLIVTAFITVALTYFQLAAEDHEWWWRSFLCGGSTGLFIYAYCLYYYNARSDMSGFMQTSFFGYMACVCYGFFLMLGTIGFRASLFFVRHIYRSIKCE</sequence>
<evidence type="ECO:0000256" key="7">
    <source>
        <dbReference type="ARBA" id="ARBA00022989"/>
    </source>
</evidence>
<evidence type="ECO:0000256" key="6">
    <source>
        <dbReference type="ARBA" id="ARBA00022753"/>
    </source>
</evidence>
<keyword evidence="8" id="KW-0333">Golgi apparatus</keyword>
<feature type="transmembrane region" description="Helical" evidence="10">
    <location>
        <begin position="300"/>
        <end position="322"/>
    </location>
</feature>